<protein>
    <submittedName>
        <fullName evidence="8">S8 family serine peptidase</fullName>
    </submittedName>
</protein>
<dbReference type="Gene3D" id="3.40.50.200">
    <property type="entry name" value="Peptidase S8/S53 domain"/>
    <property type="match status" value="1"/>
</dbReference>
<dbReference type="InterPro" id="IPR000209">
    <property type="entry name" value="Peptidase_S8/S53_dom"/>
</dbReference>
<keyword evidence="6" id="KW-0732">Signal</keyword>
<evidence type="ECO:0000313" key="9">
    <source>
        <dbReference type="Proteomes" id="UP000480178"/>
    </source>
</evidence>
<evidence type="ECO:0000256" key="6">
    <source>
        <dbReference type="SAM" id="SignalP"/>
    </source>
</evidence>
<dbReference type="PROSITE" id="PS50093">
    <property type="entry name" value="PKD"/>
    <property type="match status" value="3"/>
</dbReference>
<feature type="signal peptide" evidence="6">
    <location>
        <begin position="1"/>
        <end position="20"/>
    </location>
</feature>
<evidence type="ECO:0000256" key="1">
    <source>
        <dbReference type="ARBA" id="ARBA00011073"/>
    </source>
</evidence>
<dbReference type="PRINTS" id="PR00723">
    <property type="entry name" value="SUBTILISIN"/>
</dbReference>
<evidence type="ECO:0000259" key="7">
    <source>
        <dbReference type="PROSITE" id="PS50093"/>
    </source>
</evidence>
<name>A0A6C0GQK5_9BACT</name>
<dbReference type="PANTHER" id="PTHR43399:SF4">
    <property type="entry name" value="CELL WALL-ASSOCIATED PROTEASE"/>
    <property type="match status" value="1"/>
</dbReference>
<dbReference type="Pfam" id="PF00082">
    <property type="entry name" value="Peptidase_S8"/>
    <property type="match status" value="1"/>
</dbReference>
<dbReference type="InterPro" id="IPR000601">
    <property type="entry name" value="PKD_dom"/>
</dbReference>
<dbReference type="PANTHER" id="PTHR43399">
    <property type="entry name" value="SUBTILISIN-RELATED"/>
    <property type="match status" value="1"/>
</dbReference>
<evidence type="ECO:0000256" key="2">
    <source>
        <dbReference type="ARBA" id="ARBA00022670"/>
    </source>
</evidence>
<dbReference type="PROSITE" id="PS51892">
    <property type="entry name" value="SUBTILASE"/>
    <property type="match status" value="1"/>
</dbReference>
<dbReference type="SMART" id="SM00089">
    <property type="entry name" value="PKD"/>
    <property type="match status" value="3"/>
</dbReference>
<dbReference type="SUPFAM" id="SSF49299">
    <property type="entry name" value="PKD domain"/>
    <property type="match status" value="3"/>
</dbReference>
<keyword evidence="2 5" id="KW-0645">Protease</keyword>
<evidence type="ECO:0000256" key="5">
    <source>
        <dbReference type="PROSITE-ProRule" id="PRU01240"/>
    </source>
</evidence>
<evidence type="ECO:0000256" key="4">
    <source>
        <dbReference type="ARBA" id="ARBA00022825"/>
    </source>
</evidence>
<keyword evidence="3 5" id="KW-0378">Hydrolase</keyword>
<evidence type="ECO:0000256" key="3">
    <source>
        <dbReference type="ARBA" id="ARBA00022801"/>
    </source>
</evidence>
<dbReference type="Gene3D" id="2.60.40.10">
    <property type="entry name" value="Immunoglobulins"/>
    <property type="match status" value="3"/>
</dbReference>
<dbReference type="InterPro" id="IPR022409">
    <property type="entry name" value="PKD/Chitinase_dom"/>
</dbReference>
<dbReference type="InterPro" id="IPR036852">
    <property type="entry name" value="Peptidase_S8/S53_dom_sf"/>
</dbReference>
<dbReference type="InterPro" id="IPR013783">
    <property type="entry name" value="Ig-like_fold"/>
</dbReference>
<proteinExistence type="inferred from homology"/>
<dbReference type="Proteomes" id="UP000480178">
    <property type="component" value="Chromosome"/>
</dbReference>
<evidence type="ECO:0000313" key="8">
    <source>
        <dbReference type="EMBL" id="QHT69893.1"/>
    </source>
</evidence>
<dbReference type="InterPro" id="IPR035986">
    <property type="entry name" value="PKD_dom_sf"/>
</dbReference>
<dbReference type="NCBIfam" id="TIGR04183">
    <property type="entry name" value="Por_Secre_tail"/>
    <property type="match status" value="1"/>
</dbReference>
<dbReference type="KEGG" id="rhoz:GXP67_26230"/>
<dbReference type="InterPro" id="IPR022398">
    <property type="entry name" value="Peptidase_S8_His-AS"/>
</dbReference>
<comment type="similarity">
    <text evidence="1 5">Belongs to the peptidase S8 family.</text>
</comment>
<dbReference type="InterPro" id="IPR015500">
    <property type="entry name" value="Peptidase_S8_subtilisin-rel"/>
</dbReference>
<dbReference type="PROSITE" id="PS00137">
    <property type="entry name" value="SUBTILASE_HIS"/>
    <property type="match status" value="1"/>
</dbReference>
<dbReference type="GO" id="GO:0006508">
    <property type="term" value="P:proteolysis"/>
    <property type="evidence" value="ECO:0007669"/>
    <property type="project" value="UniProtKB-KW"/>
</dbReference>
<feature type="domain" description="PKD" evidence="7">
    <location>
        <begin position="1144"/>
        <end position="1193"/>
    </location>
</feature>
<dbReference type="EMBL" id="CP048222">
    <property type="protein sequence ID" value="QHT69893.1"/>
    <property type="molecule type" value="Genomic_DNA"/>
</dbReference>
<feature type="active site" description="Charge relay system" evidence="5">
    <location>
        <position position="257"/>
    </location>
</feature>
<dbReference type="InterPro" id="IPR026444">
    <property type="entry name" value="Secre_tail"/>
</dbReference>
<reference evidence="8 9" key="1">
    <citation type="submission" date="2020-01" db="EMBL/GenBank/DDBJ databases">
        <authorList>
            <person name="Kim M.K."/>
        </authorList>
    </citation>
    <scope>NUCLEOTIDE SEQUENCE [LARGE SCALE GENOMIC DNA]</scope>
    <source>
        <strain evidence="8 9">172606-1</strain>
    </source>
</reference>
<keyword evidence="4 5" id="KW-0720">Serine protease</keyword>
<dbReference type="RefSeq" id="WP_162445876.1">
    <property type="nucleotide sequence ID" value="NZ_CP048222.1"/>
</dbReference>
<feature type="active site" description="Charge relay system" evidence="5">
    <location>
        <position position="194"/>
    </location>
</feature>
<dbReference type="Pfam" id="PF18911">
    <property type="entry name" value="PKD_4"/>
    <property type="match status" value="3"/>
</dbReference>
<accession>A0A6C0GQK5</accession>
<feature type="domain" description="PKD" evidence="7">
    <location>
        <begin position="1302"/>
        <end position="1362"/>
    </location>
</feature>
<feature type="active site" description="Charge relay system" evidence="5">
    <location>
        <position position="419"/>
    </location>
</feature>
<sequence>MKKRLLVCCILLLWVTGIQAQKRPFQFHLSTKKGDYLPHTLIVKYKPEAILKKTNKAKFAPDFSTSLKKLGVKESRQLFNWKKPANHAQNINKNKKSYFSQLSLIHRIELDPSVDLQKAINLLLSDPAIEYAEPIPARAIPLHVPNDTYASAPTGDPYAGSIYNGKQYYLSTIKAYEAWDVQKGDPNVTIGIIDFGIDINHEDLKDNIKYNLGEYGLDELGDDKRTNGIDDDEDGYTDNYAGWNAVRDNGDLKEDTHGTRVGGVAAGTPDNGKGIAGVGYNCTYIPVTAYEINNPLFYGWYGVEYALLKGAKIINLSYATGRKDQSGYSQAEQDLINIIINDFDAIVVAAAGNENGEIDYYPASYDNVLSVGASDAYDVKAGFATYSKHIDIMAPGYLAQTTIDNSLIAGGYGADNGSSYAAPQVAGAAALIRSQFPNLTATEVMQRLLATADDIYNLPGNAAYIGKLGKGRLNVYRAVTEMVKITDTEIKGFDSRPFLWANQEASFSFEYFNHINRLNDFQVSLSTNSPYIDILDGTAAMGFLDTQETVAQDGDPFRIFVKQGTPVNTKVTFKLTYTDGIHTGFDYVTFIVNPDYLNIDINEVQLTATSRGRVGFNDMLKADGGIGVVYGNKSLLSEAGLMLGTSATKVSNNISNVPGVSKDNLFTTLKQIWYNSSNNADISAGGIFTDTISNANQIGLVVTHQSYAWQEAPNDKYVIVEYKIKNVGNDAITDLYAGMFADWDIGDKSGNVVQWDAANQLGYVYNKNSGNVYAGVQLLSSQTPHYYALDDISGTNMYDGFSKAEKFAVLSGGLTKTTSTDGATDVAHTLSAQIQNLQPNATITVAFAFLAADNLTDLKAAAQVAKAKFIEVKTGPVPELPDIEACKNEAMSLAPLNGNVFKLYNSFPLTTPIAQGNTFNLGLITKDSTYYLTNVDSLYESEPLTLLVKSINHISAFNMVEDTIGLQEQELLQVLDKTAGAVKWQWDFGDNTTSKQQNPTHIYANPGKYTVKLTTENSMGCKNTVTKEVLVVNGKKSLTPDVSPVTICINEGVTVLPTNGTNFKLYNSLPLTSPVAAGSSFFVGNITRDTVLYVTCTDFLFESEPAAVNIKVAPIRANFTFLKDTLSLFDNEKLNLADKSQHAVKWQWDFGNGTTSRQQNPGYTYTIPGEYTIMLEVENANGCKDSFTRDIVVVNGRKSLKPLVSNINACRNESVQVAPGNGELFNFYTSLPLTSPVATGKTLELGQALKDTLLYVTCIDFLYESEPVAVQIKVSGISANFQISKDTINLEQQEILNLTDKTSDAVKWLWQFGDGQTSTEQNPSHLYTETGEYTIILLSENASGCQDSHTAYITVVRTTGLAEELSKAIQIFPVPSTGKVYLKAEDKFSLLLPAQVQVISQLGQIVHEQTIYSANQTFDLTHLLKGVYMVRISSGNHQVMKRIILQ</sequence>
<gene>
    <name evidence="8" type="ORF">GXP67_26230</name>
</gene>
<feature type="domain" description="PKD" evidence="7">
    <location>
        <begin position="978"/>
        <end position="1031"/>
    </location>
</feature>
<keyword evidence="9" id="KW-1185">Reference proteome</keyword>
<dbReference type="InterPro" id="IPR051048">
    <property type="entry name" value="Peptidase_S8/S53_subtilisin"/>
</dbReference>
<dbReference type="SUPFAM" id="SSF52743">
    <property type="entry name" value="Subtilisin-like"/>
    <property type="match status" value="1"/>
</dbReference>
<dbReference type="CDD" id="cd00146">
    <property type="entry name" value="PKD"/>
    <property type="match status" value="3"/>
</dbReference>
<dbReference type="Pfam" id="PF18962">
    <property type="entry name" value="Por_Secre_tail"/>
    <property type="match status" value="1"/>
</dbReference>
<feature type="chain" id="PRO_5025395916" evidence="6">
    <location>
        <begin position="21"/>
        <end position="1446"/>
    </location>
</feature>
<dbReference type="GO" id="GO:0004252">
    <property type="term" value="F:serine-type endopeptidase activity"/>
    <property type="evidence" value="ECO:0007669"/>
    <property type="project" value="UniProtKB-UniRule"/>
</dbReference>
<organism evidence="8 9">
    <name type="scientific">Rhodocytophaga rosea</name>
    <dbReference type="NCBI Taxonomy" id="2704465"/>
    <lineage>
        <taxon>Bacteria</taxon>
        <taxon>Pseudomonadati</taxon>
        <taxon>Bacteroidota</taxon>
        <taxon>Cytophagia</taxon>
        <taxon>Cytophagales</taxon>
        <taxon>Rhodocytophagaceae</taxon>
        <taxon>Rhodocytophaga</taxon>
    </lineage>
</organism>